<keyword evidence="2 4" id="KW-0560">Oxidoreductase</keyword>
<evidence type="ECO:0000256" key="1">
    <source>
        <dbReference type="ARBA" id="ARBA00009570"/>
    </source>
</evidence>
<evidence type="ECO:0000256" key="3">
    <source>
        <dbReference type="SAM" id="MobiDB-lite"/>
    </source>
</evidence>
<accession>A0A848DHF6</accession>
<dbReference type="CDD" id="cd00667">
    <property type="entry name" value="ring_hydroxylating_dioxygenases_beta"/>
    <property type="match status" value="1"/>
</dbReference>
<dbReference type="Gene3D" id="3.10.450.50">
    <property type="match status" value="1"/>
</dbReference>
<protein>
    <submittedName>
        <fullName evidence="4">3-phenylpropionate/cinnamic acid dioxygenase subunit beta</fullName>
        <ecNumber evidence="4">1.14.12.19</ecNumber>
    </submittedName>
</protein>
<dbReference type="InterPro" id="IPR000391">
    <property type="entry name" value="Rng_hydr_dOase-bsu"/>
</dbReference>
<dbReference type="GO" id="GO:0019380">
    <property type="term" value="P:3-phenylpropionate catabolic process"/>
    <property type="evidence" value="ECO:0007669"/>
    <property type="project" value="TreeGrafter"/>
</dbReference>
<comment type="similarity">
    <text evidence="1">Belongs to the bacterial ring-hydroxylating dioxygenase beta subunit family.</text>
</comment>
<dbReference type="Pfam" id="PF00866">
    <property type="entry name" value="Ring_hydroxyl_B"/>
    <property type="match status" value="2"/>
</dbReference>
<keyword evidence="4" id="KW-0223">Dioxygenase</keyword>
<dbReference type="EC" id="1.14.12.19" evidence="4"/>
<reference evidence="4 5" key="1">
    <citation type="submission" date="2020-04" db="EMBL/GenBank/DDBJ databases">
        <authorList>
            <person name="Klaysubun C."/>
            <person name="Duangmal K."/>
            <person name="Lipun K."/>
        </authorList>
    </citation>
    <scope>NUCLEOTIDE SEQUENCE [LARGE SCALE GENOMIC DNA]</scope>
    <source>
        <strain evidence="4 5">DSM 45300</strain>
    </source>
</reference>
<feature type="region of interest" description="Disordered" evidence="3">
    <location>
        <begin position="102"/>
        <end position="123"/>
    </location>
</feature>
<comment type="caution">
    <text evidence="4">The sequence shown here is derived from an EMBL/GenBank/DDBJ whole genome shotgun (WGS) entry which is preliminary data.</text>
</comment>
<name>A0A848DHF6_9PSEU</name>
<dbReference type="PANTHER" id="PTHR41534">
    <property type="entry name" value="BLR3401 PROTEIN"/>
    <property type="match status" value="1"/>
</dbReference>
<evidence type="ECO:0000313" key="5">
    <source>
        <dbReference type="Proteomes" id="UP000586918"/>
    </source>
</evidence>
<dbReference type="SUPFAM" id="SSF54427">
    <property type="entry name" value="NTF2-like"/>
    <property type="match status" value="1"/>
</dbReference>
<evidence type="ECO:0000313" key="4">
    <source>
        <dbReference type="EMBL" id="NMH92110.1"/>
    </source>
</evidence>
<dbReference type="EMBL" id="JAAXKZ010000031">
    <property type="protein sequence ID" value="NMH92110.1"/>
    <property type="molecule type" value="Genomic_DNA"/>
</dbReference>
<dbReference type="AlphaFoldDB" id="A0A848DHF6"/>
<evidence type="ECO:0000256" key="2">
    <source>
        <dbReference type="ARBA" id="ARBA00023002"/>
    </source>
</evidence>
<dbReference type="Proteomes" id="UP000586918">
    <property type="component" value="Unassembled WGS sequence"/>
</dbReference>
<gene>
    <name evidence="4" type="ORF">HF519_11130</name>
</gene>
<dbReference type="NCBIfam" id="NF007479">
    <property type="entry name" value="PRK10069.1"/>
    <property type="match status" value="1"/>
</dbReference>
<dbReference type="InterPro" id="IPR032710">
    <property type="entry name" value="NTF2-like_dom_sf"/>
</dbReference>
<organism evidence="4 5">
    <name type="scientific">Pseudonocardia bannensis</name>
    <dbReference type="NCBI Taxonomy" id="630973"/>
    <lineage>
        <taxon>Bacteria</taxon>
        <taxon>Bacillati</taxon>
        <taxon>Actinomycetota</taxon>
        <taxon>Actinomycetes</taxon>
        <taxon>Pseudonocardiales</taxon>
        <taxon>Pseudonocardiaceae</taxon>
        <taxon>Pseudonocardia</taxon>
    </lineage>
</organism>
<keyword evidence="5" id="KW-1185">Reference proteome</keyword>
<dbReference type="PANTHER" id="PTHR41534:SF2">
    <property type="entry name" value="3-PHENYLPROPIONATE_CINNAMIC ACID DIOXYGENASE SUBUNIT BETA"/>
    <property type="match status" value="1"/>
</dbReference>
<dbReference type="GO" id="GO:0008695">
    <property type="term" value="F:3-phenylpropionate dioxygenase activity"/>
    <property type="evidence" value="ECO:0007669"/>
    <property type="project" value="UniProtKB-EC"/>
</dbReference>
<sequence length="183" mass="20988">MALHFEVSRFLYREARLLDEERYDDWLALFTSDVHYWVPGVENRMRRDPLGSITRSHMAFFDDTFMDLSRRVARFQAPTAWAEDPATRHVHVVTNIEVEQVGAEPGSGPDGPSPHGEEPPAPGEMLVRSVLVSYRNRNHDEEDVLSARRTDVLRRTDDGLRIARRTVVMGQSVLLSQNINTFL</sequence>
<proteinExistence type="inferred from homology"/>